<feature type="transmembrane region" description="Helical" evidence="1">
    <location>
        <begin position="33"/>
        <end position="56"/>
    </location>
</feature>
<sequence length="80" mass="9161">MVQEFSFKATYCKVILCAQMHLMHTCFSKKKTYIHFFCCVCVCLLGTVVPTCMSMNCEMFQCCGMSFVAQTTEGLFDFCM</sequence>
<keyword evidence="1" id="KW-0472">Membrane</keyword>
<reference evidence="2" key="2">
    <citation type="journal article" date="2015" name="Fish Shellfish Immunol.">
        <title>Early steps in the European eel (Anguilla anguilla)-Vibrio vulnificus interaction in the gills: Role of the RtxA13 toxin.</title>
        <authorList>
            <person name="Callol A."/>
            <person name="Pajuelo D."/>
            <person name="Ebbesson L."/>
            <person name="Teles M."/>
            <person name="MacKenzie S."/>
            <person name="Amaro C."/>
        </authorList>
    </citation>
    <scope>NUCLEOTIDE SEQUENCE</scope>
</reference>
<evidence type="ECO:0000313" key="2">
    <source>
        <dbReference type="EMBL" id="JAH97673.1"/>
    </source>
</evidence>
<reference evidence="2" key="1">
    <citation type="submission" date="2014-11" db="EMBL/GenBank/DDBJ databases">
        <authorList>
            <person name="Amaro Gonzalez C."/>
        </authorList>
    </citation>
    <scope>NUCLEOTIDE SEQUENCE</scope>
</reference>
<dbReference type="AlphaFoldDB" id="A0A0E9X7J3"/>
<keyword evidence="1" id="KW-0812">Transmembrane</keyword>
<evidence type="ECO:0000256" key="1">
    <source>
        <dbReference type="SAM" id="Phobius"/>
    </source>
</evidence>
<protein>
    <submittedName>
        <fullName evidence="2">Uncharacterized protein</fullName>
    </submittedName>
</protein>
<name>A0A0E9X7J3_ANGAN</name>
<accession>A0A0E9X7J3</accession>
<proteinExistence type="predicted"/>
<dbReference type="EMBL" id="GBXM01010904">
    <property type="protein sequence ID" value="JAH97673.1"/>
    <property type="molecule type" value="Transcribed_RNA"/>
</dbReference>
<organism evidence="2">
    <name type="scientific">Anguilla anguilla</name>
    <name type="common">European freshwater eel</name>
    <name type="synonym">Muraena anguilla</name>
    <dbReference type="NCBI Taxonomy" id="7936"/>
    <lineage>
        <taxon>Eukaryota</taxon>
        <taxon>Metazoa</taxon>
        <taxon>Chordata</taxon>
        <taxon>Craniata</taxon>
        <taxon>Vertebrata</taxon>
        <taxon>Euteleostomi</taxon>
        <taxon>Actinopterygii</taxon>
        <taxon>Neopterygii</taxon>
        <taxon>Teleostei</taxon>
        <taxon>Anguilliformes</taxon>
        <taxon>Anguillidae</taxon>
        <taxon>Anguilla</taxon>
    </lineage>
</organism>
<keyword evidence="1" id="KW-1133">Transmembrane helix</keyword>